<keyword evidence="4" id="KW-1185">Reference proteome</keyword>
<dbReference type="InterPro" id="IPR004843">
    <property type="entry name" value="Calcineurin-like_PHP"/>
</dbReference>
<reference evidence="3 4" key="1">
    <citation type="submission" date="2020-08" db="EMBL/GenBank/DDBJ databases">
        <title>A Genomic Blueprint of the Chicken Gut Microbiome.</title>
        <authorList>
            <person name="Gilroy R."/>
            <person name="Ravi A."/>
            <person name="Getino M."/>
            <person name="Pursley I."/>
            <person name="Horton D.L."/>
            <person name="Alikhan N.-F."/>
            <person name="Baker D."/>
            <person name="Gharbi K."/>
            <person name="Hall N."/>
            <person name="Watson M."/>
            <person name="Adriaenssens E.M."/>
            <person name="Foster-Nyarko E."/>
            <person name="Jarju S."/>
            <person name="Secka A."/>
            <person name="Antonio M."/>
            <person name="Oren A."/>
            <person name="Chaudhuri R."/>
            <person name="La Ragione R.M."/>
            <person name="Hildebrand F."/>
            <person name="Pallen M.J."/>
        </authorList>
    </citation>
    <scope>NUCLEOTIDE SEQUENCE [LARGE SCALE GENOMIC DNA]</scope>
    <source>
        <strain evidence="3 4">Sa1BUA2</strain>
    </source>
</reference>
<name>A0ABR8VLI3_9BACI</name>
<keyword evidence="1" id="KW-0812">Transmembrane</keyword>
<feature type="transmembrane region" description="Helical" evidence="1">
    <location>
        <begin position="64"/>
        <end position="84"/>
    </location>
</feature>
<accession>A0ABR8VLI3</accession>
<keyword evidence="1" id="KW-1133">Transmembrane helix</keyword>
<dbReference type="Proteomes" id="UP000648182">
    <property type="component" value="Unassembled WGS sequence"/>
</dbReference>
<protein>
    <submittedName>
        <fullName evidence="3">Metallophosphoesterase</fullName>
    </submittedName>
</protein>
<dbReference type="PANTHER" id="PTHR31302:SF0">
    <property type="entry name" value="TRANSMEMBRANE PROTEIN WITH METALLOPHOSPHOESTERASE DOMAIN"/>
    <property type="match status" value="1"/>
</dbReference>
<comment type="caution">
    <text evidence="3">The sequence shown here is derived from an EMBL/GenBank/DDBJ whole genome shotgun (WGS) entry which is preliminary data.</text>
</comment>
<dbReference type="Gene3D" id="3.60.21.10">
    <property type="match status" value="1"/>
</dbReference>
<dbReference type="PANTHER" id="PTHR31302">
    <property type="entry name" value="TRANSMEMBRANE PROTEIN WITH METALLOPHOSPHOESTERASE DOMAIN-RELATED"/>
    <property type="match status" value="1"/>
</dbReference>
<dbReference type="Pfam" id="PF00149">
    <property type="entry name" value="Metallophos"/>
    <property type="match status" value="1"/>
</dbReference>
<evidence type="ECO:0000313" key="3">
    <source>
        <dbReference type="EMBL" id="MBD8005619.1"/>
    </source>
</evidence>
<gene>
    <name evidence="3" type="ORF">H9631_11025</name>
</gene>
<proteinExistence type="predicted"/>
<keyword evidence="1" id="KW-0472">Membrane</keyword>
<dbReference type="InterPro" id="IPR051158">
    <property type="entry name" value="Metallophosphoesterase_sf"/>
</dbReference>
<dbReference type="EMBL" id="JACSPV010000016">
    <property type="protein sequence ID" value="MBD8005619.1"/>
    <property type="molecule type" value="Genomic_DNA"/>
</dbReference>
<evidence type="ECO:0000313" key="4">
    <source>
        <dbReference type="Proteomes" id="UP000648182"/>
    </source>
</evidence>
<dbReference type="SUPFAM" id="SSF56300">
    <property type="entry name" value="Metallo-dependent phosphatases"/>
    <property type="match status" value="1"/>
</dbReference>
<dbReference type="CDD" id="cd07385">
    <property type="entry name" value="MPP_YkuE_C"/>
    <property type="match status" value="1"/>
</dbReference>
<dbReference type="InterPro" id="IPR029052">
    <property type="entry name" value="Metallo-depent_PP-like"/>
</dbReference>
<feature type="transmembrane region" description="Helical" evidence="1">
    <location>
        <begin position="20"/>
        <end position="43"/>
    </location>
</feature>
<sequence length="371" mass="41171">MGNKLFIWLQLLLPNINGLLFWGIYIFCAITPLLAVLLSNYRVTGSLSTITSFIGRLGDHWMGIYFYLLLITIIVDFILLAGRLFNIIPTPLNGNIHFLSGLIIVLAVFGLCSYGHYHANQIKNVSYDIQIPKEMVNDNLRIIMLSDLHLGYTNDVAYLEKIVDKINDMEPDIVCIVGDIFNGSYYALVDAEKAEGLMRGIQSTYGVYASLGNHDAGSTYNEMIAFLENSEITLLNDENTIIADQIVLVGRKDSSPIGEQGEERTNIADQLAQIQFDLPIIVMDHQPSNISEYGENVDLILSGHTHQGQVFPANLITNAIFEIDYGHYQKNQDSPQVIVSSGIGTWGPPMRIGTDSEIVEILINPLSSAVD</sequence>
<feature type="domain" description="Calcineurin-like phosphoesterase" evidence="2">
    <location>
        <begin position="140"/>
        <end position="307"/>
    </location>
</feature>
<feature type="transmembrane region" description="Helical" evidence="1">
    <location>
        <begin position="96"/>
        <end position="117"/>
    </location>
</feature>
<evidence type="ECO:0000259" key="2">
    <source>
        <dbReference type="Pfam" id="PF00149"/>
    </source>
</evidence>
<evidence type="ECO:0000256" key="1">
    <source>
        <dbReference type="SAM" id="Phobius"/>
    </source>
</evidence>
<organism evidence="3 4">
    <name type="scientific">Bacillus norwichensis</name>
    <dbReference type="NCBI Taxonomy" id="2762217"/>
    <lineage>
        <taxon>Bacteria</taxon>
        <taxon>Bacillati</taxon>
        <taxon>Bacillota</taxon>
        <taxon>Bacilli</taxon>
        <taxon>Bacillales</taxon>
        <taxon>Bacillaceae</taxon>
        <taxon>Bacillus</taxon>
    </lineage>
</organism>